<evidence type="ECO:0000256" key="3">
    <source>
        <dbReference type="SAM" id="Phobius"/>
    </source>
</evidence>
<feature type="transmembrane region" description="Helical" evidence="3">
    <location>
        <begin position="223"/>
        <end position="240"/>
    </location>
</feature>
<comment type="similarity">
    <text evidence="1">Belongs to the short-chain dehydrogenases/reductases (SDR) family.</text>
</comment>
<sequence length="245" mass="27384">MRKMLIIGATSAIAQATAKLFAQQGDALFLVGRDADKLEVIATDLKVRGAAKVVYITLDLNEFAQHADLIEQAHTRLEGLDTVLIAHGALDNQLAGQQDYAKAEQTLRTNFLSVVSLLTLIANRLEKQNYGCIAVISSVAGDRGRQSNYIYGSAKGALTIFLQGLRNRLHSANVCVLTIKPGFVDTPMTVDFKKGLLWAKPETVARGIYRAIQKRKNTVYLPWFWWFIMLIIKMIPEFIFKRMKL</sequence>
<dbReference type="PANTHER" id="PTHR44196:SF3">
    <property type="entry name" value="SHORT CHAIN DEHYDROGENASE FAMILY PROTEIN"/>
    <property type="match status" value="1"/>
</dbReference>
<evidence type="ECO:0000313" key="5">
    <source>
        <dbReference type="Proteomes" id="UP000031623"/>
    </source>
</evidence>
<gene>
    <name evidence="4" type="ORF">THII_3017</name>
</gene>
<dbReference type="GO" id="GO:0016020">
    <property type="term" value="C:membrane"/>
    <property type="evidence" value="ECO:0007669"/>
    <property type="project" value="TreeGrafter"/>
</dbReference>
<dbReference type="InterPro" id="IPR036291">
    <property type="entry name" value="NAD(P)-bd_dom_sf"/>
</dbReference>
<evidence type="ECO:0000256" key="2">
    <source>
        <dbReference type="ARBA" id="ARBA00023002"/>
    </source>
</evidence>
<organism evidence="4 5">
    <name type="scientific">Thioploca ingrica</name>
    <dbReference type="NCBI Taxonomy" id="40754"/>
    <lineage>
        <taxon>Bacteria</taxon>
        <taxon>Pseudomonadati</taxon>
        <taxon>Pseudomonadota</taxon>
        <taxon>Gammaproteobacteria</taxon>
        <taxon>Thiotrichales</taxon>
        <taxon>Thiotrichaceae</taxon>
        <taxon>Thioploca</taxon>
    </lineage>
</organism>
<accession>A0A090AIV9</accession>
<protein>
    <submittedName>
        <fullName evidence="4">Short-chain dehydrogenase/reductase SDR</fullName>
    </submittedName>
</protein>
<proteinExistence type="inferred from homology"/>
<dbReference type="Proteomes" id="UP000031623">
    <property type="component" value="Chromosome"/>
</dbReference>
<keyword evidence="3" id="KW-1133">Transmembrane helix</keyword>
<dbReference type="GO" id="GO:0016491">
    <property type="term" value="F:oxidoreductase activity"/>
    <property type="evidence" value="ECO:0007669"/>
    <property type="project" value="UniProtKB-KW"/>
</dbReference>
<reference evidence="4 5" key="1">
    <citation type="journal article" date="2014" name="ISME J.">
        <title>Ecophysiology of Thioploca ingrica as revealed by the complete genome sequence supplemented with proteomic evidence.</title>
        <authorList>
            <person name="Kojima H."/>
            <person name="Ogura Y."/>
            <person name="Yamamoto N."/>
            <person name="Togashi T."/>
            <person name="Mori H."/>
            <person name="Watanabe T."/>
            <person name="Nemoto F."/>
            <person name="Kurokawa K."/>
            <person name="Hayashi T."/>
            <person name="Fukui M."/>
        </authorList>
    </citation>
    <scope>NUCLEOTIDE SEQUENCE [LARGE SCALE GENOMIC DNA]</scope>
</reference>
<dbReference type="HOGENOM" id="CLU_010194_2_1_6"/>
<dbReference type="SUPFAM" id="SSF51735">
    <property type="entry name" value="NAD(P)-binding Rossmann-fold domains"/>
    <property type="match status" value="1"/>
</dbReference>
<dbReference type="STRING" id="40754.THII_3017"/>
<dbReference type="InterPro" id="IPR020904">
    <property type="entry name" value="Sc_DH/Rdtase_CS"/>
</dbReference>
<dbReference type="InterPro" id="IPR002347">
    <property type="entry name" value="SDR_fam"/>
</dbReference>
<dbReference type="PROSITE" id="PS00061">
    <property type="entry name" value="ADH_SHORT"/>
    <property type="match status" value="1"/>
</dbReference>
<name>A0A090AIV9_9GAMM</name>
<evidence type="ECO:0000313" key="4">
    <source>
        <dbReference type="EMBL" id="BAP57314.1"/>
    </source>
</evidence>
<dbReference type="Gene3D" id="3.40.50.720">
    <property type="entry name" value="NAD(P)-binding Rossmann-like Domain"/>
    <property type="match status" value="1"/>
</dbReference>
<keyword evidence="3" id="KW-0812">Transmembrane</keyword>
<keyword evidence="5" id="KW-1185">Reference proteome</keyword>
<dbReference type="EMBL" id="AP014633">
    <property type="protein sequence ID" value="BAP57314.1"/>
    <property type="molecule type" value="Genomic_DNA"/>
</dbReference>
<dbReference type="PANTHER" id="PTHR44196">
    <property type="entry name" value="DEHYDROGENASE/REDUCTASE SDR FAMILY MEMBER 7B"/>
    <property type="match status" value="1"/>
</dbReference>
<dbReference type="NCBIfam" id="NF005489">
    <property type="entry name" value="PRK07102.1"/>
    <property type="match status" value="1"/>
</dbReference>
<dbReference type="OrthoDB" id="335726at2"/>
<dbReference type="AlphaFoldDB" id="A0A090AIV9"/>
<dbReference type="Pfam" id="PF00106">
    <property type="entry name" value="adh_short"/>
    <property type="match status" value="1"/>
</dbReference>
<keyword evidence="3" id="KW-0472">Membrane</keyword>
<keyword evidence="2" id="KW-0560">Oxidoreductase</keyword>
<evidence type="ECO:0000256" key="1">
    <source>
        <dbReference type="ARBA" id="ARBA00006484"/>
    </source>
</evidence>
<dbReference type="PRINTS" id="PR00081">
    <property type="entry name" value="GDHRDH"/>
</dbReference>
<dbReference type="KEGG" id="tig:THII_3017"/>